<keyword evidence="6" id="KW-0500">Molybdenum</keyword>
<dbReference type="InterPro" id="IPR036135">
    <property type="entry name" value="MoeA_linker/N_sf"/>
</dbReference>
<comment type="caution">
    <text evidence="8">The sequence shown here is derived from an EMBL/GenBank/DDBJ whole genome shotgun (WGS) entry which is preliminary data.</text>
</comment>
<keyword evidence="9" id="KW-1185">Reference proteome</keyword>
<keyword evidence="6" id="KW-0479">Metal-binding</keyword>
<comment type="pathway">
    <text evidence="2 6">Cofactor biosynthesis; molybdopterin biosynthesis.</text>
</comment>
<dbReference type="Gene3D" id="3.40.980.10">
    <property type="entry name" value="MoaB/Mog-like domain"/>
    <property type="match status" value="1"/>
</dbReference>
<dbReference type="Pfam" id="PF03454">
    <property type="entry name" value="MoeA_C"/>
    <property type="match status" value="1"/>
</dbReference>
<comment type="similarity">
    <text evidence="3 6">Belongs to the MoeA family.</text>
</comment>
<gene>
    <name evidence="8" type="ORF">MOTC310_07435</name>
</gene>
<dbReference type="InterPro" id="IPR038987">
    <property type="entry name" value="MoeA-like"/>
</dbReference>
<dbReference type="NCBIfam" id="NF045515">
    <property type="entry name" value="Glp_gephyrin"/>
    <property type="match status" value="1"/>
</dbReference>
<keyword evidence="4 6" id="KW-0501">Molybdenum cofactor biosynthesis</keyword>
<dbReference type="InterPro" id="IPR036688">
    <property type="entry name" value="MoeA_C_domain_IV_sf"/>
</dbReference>
<dbReference type="RefSeq" id="WP_331301327.1">
    <property type="nucleotide sequence ID" value="NZ_MLCA01000001.1"/>
</dbReference>
<protein>
    <recommendedName>
        <fullName evidence="6">Molybdopterin molybdenumtransferase</fullName>
        <ecNumber evidence="6">2.10.1.1</ecNumber>
    </recommendedName>
</protein>
<evidence type="ECO:0000256" key="1">
    <source>
        <dbReference type="ARBA" id="ARBA00002901"/>
    </source>
</evidence>
<evidence type="ECO:0000313" key="8">
    <source>
        <dbReference type="EMBL" id="MEE7490324.1"/>
    </source>
</evidence>
<evidence type="ECO:0000256" key="3">
    <source>
        <dbReference type="ARBA" id="ARBA00010763"/>
    </source>
</evidence>
<comment type="cofactor">
    <cofactor evidence="6">
        <name>Mg(2+)</name>
        <dbReference type="ChEBI" id="CHEBI:18420"/>
    </cofactor>
</comment>
<proteinExistence type="inferred from homology"/>
<dbReference type="PANTHER" id="PTHR10192">
    <property type="entry name" value="MOLYBDOPTERIN BIOSYNTHESIS PROTEIN"/>
    <property type="match status" value="1"/>
</dbReference>
<evidence type="ECO:0000256" key="2">
    <source>
        <dbReference type="ARBA" id="ARBA00005046"/>
    </source>
</evidence>
<sequence length="409" mass="42299">MSGLIPVAEALARVLASVPGPVEPETVPLTQAAGRTLAADVVASRTQPPFPASAMDGYAVRSADAAEAGASLRLIGTSAAGHGFPGRIGGGETVRIFTGAPVPEGADAILIQENASAEAGTVRVLEPVEPARFIRRAGLDFTAGETLIRAGMSLDPTRLALAAAAGHPRLPVRRRPRVAILATGDELVEPGATPRWDQIVASNGLALGALAAEAGADIVDLGIAGDDYDALADAFRRAREARADLLVTLGGASVGDHDLVQAALAKQGLELGFWRVALRPGKPLMHGRLGDMLVIGLPGNPVSSIVCGLLFVVPAIRALLGDPQAGADLSEPATLGRDMPENDGRADYMRASLIREPGRLPVATAEQRQDSSMLAVLGRSEALLIRDPGAPAARVGDPCRIIRLDRRLL</sequence>
<evidence type="ECO:0000256" key="4">
    <source>
        <dbReference type="ARBA" id="ARBA00023150"/>
    </source>
</evidence>
<dbReference type="Gene3D" id="2.170.190.11">
    <property type="entry name" value="Molybdopterin biosynthesis moea protein, domain 3"/>
    <property type="match status" value="1"/>
</dbReference>
<dbReference type="Pfam" id="PF00994">
    <property type="entry name" value="MoCF_biosynth"/>
    <property type="match status" value="1"/>
</dbReference>
<dbReference type="PANTHER" id="PTHR10192:SF5">
    <property type="entry name" value="GEPHYRIN"/>
    <property type="match status" value="1"/>
</dbReference>
<dbReference type="EC" id="2.10.1.1" evidence="6"/>
<comment type="catalytic activity">
    <reaction evidence="5">
        <text>adenylyl-molybdopterin + molybdate = Mo-molybdopterin + AMP + H(+)</text>
        <dbReference type="Rhea" id="RHEA:35047"/>
        <dbReference type="ChEBI" id="CHEBI:15378"/>
        <dbReference type="ChEBI" id="CHEBI:36264"/>
        <dbReference type="ChEBI" id="CHEBI:62727"/>
        <dbReference type="ChEBI" id="CHEBI:71302"/>
        <dbReference type="ChEBI" id="CHEBI:456215"/>
        <dbReference type="EC" id="2.10.1.1"/>
    </reaction>
</comment>
<evidence type="ECO:0000256" key="6">
    <source>
        <dbReference type="RuleBase" id="RU365090"/>
    </source>
</evidence>
<dbReference type="InterPro" id="IPR001453">
    <property type="entry name" value="MoaB/Mog_dom"/>
</dbReference>
<keyword evidence="6" id="KW-0808">Transferase</keyword>
<feature type="domain" description="MoaB/Mog" evidence="7">
    <location>
        <begin position="179"/>
        <end position="318"/>
    </location>
</feature>
<name>A0ABU7TLD9_9HYPH</name>
<accession>A0ABU7TLD9</accession>
<dbReference type="Proteomes" id="UP001355206">
    <property type="component" value="Unassembled WGS sequence"/>
</dbReference>
<dbReference type="InterPro" id="IPR005110">
    <property type="entry name" value="MoeA_linker/N"/>
</dbReference>
<dbReference type="SUPFAM" id="SSF53218">
    <property type="entry name" value="Molybdenum cofactor biosynthesis proteins"/>
    <property type="match status" value="1"/>
</dbReference>
<dbReference type="SMART" id="SM00852">
    <property type="entry name" value="MoCF_biosynth"/>
    <property type="match status" value="1"/>
</dbReference>
<dbReference type="EMBL" id="MLCA01000001">
    <property type="protein sequence ID" value="MEE7490324.1"/>
    <property type="molecule type" value="Genomic_DNA"/>
</dbReference>
<dbReference type="InterPro" id="IPR005111">
    <property type="entry name" value="MoeA_C_domain_IV"/>
</dbReference>
<dbReference type="Pfam" id="PF03453">
    <property type="entry name" value="MoeA_N"/>
    <property type="match status" value="1"/>
</dbReference>
<dbReference type="Gene3D" id="3.90.105.10">
    <property type="entry name" value="Molybdopterin biosynthesis moea protein, domain 2"/>
    <property type="match status" value="1"/>
</dbReference>
<comment type="function">
    <text evidence="1 6">Catalyzes the insertion of molybdate into adenylated molybdopterin with the concomitant release of AMP.</text>
</comment>
<evidence type="ECO:0000259" key="7">
    <source>
        <dbReference type="SMART" id="SM00852"/>
    </source>
</evidence>
<dbReference type="SUPFAM" id="SSF63867">
    <property type="entry name" value="MoeA C-terminal domain-like"/>
    <property type="match status" value="1"/>
</dbReference>
<evidence type="ECO:0000256" key="5">
    <source>
        <dbReference type="ARBA" id="ARBA00047317"/>
    </source>
</evidence>
<dbReference type="CDD" id="cd00887">
    <property type="entry name" value="MoeA"/>
    <property type="match status" value="1"/>
</dbReference>
<dbReference type="SUPFAM" id="SSF63882">
    <property type="entry name" value="MoeA N-terminal region -like"/>
    <property type="match status" value="1"/>
</dbReference>
<organism evidence="8 9">
    <name type="scientific">Methylobacterium oryzae</name>
    <dbReference type="NCBI Taxonomy" id="334852"/>
    <lineage>
        <taxon>Bacteria</taxon>
        <taxon>Pseudomonadati</taxon>
        <taxon>Pseudomonadota</taxon>
        <taxon>Alphaproteobacteria</taxon>
        <taxon>Hyphomicrobiales</taxon>
        <taxon>Methylobacteriaceae</taxon>
        <taxon>Methylobacterium</taxon>
    </lineage>
</organism>
<reference evidence="8 9" key="1">
    <citation type="journal article" date="2012" name="Genet. Mol. Biol.">
        <title>Analysis of 16S rRNA and mxaF genes revealing insights into Methylobacterium niche-specific plant association.</title>
        <authorList>
            <person name="Dourado M.N."/>
            <person name="Andreote F.D."/>
            <person name="Dini-Andreote F."/>
            <person name="Conti R."/>
            <person name="Araujo J.M."/>
            <person name="Araujo W.L."/>
        </authorList>
    </citation>
    <scope>NUCLEOTIDE SEQUENCE [LARGE SCALE GENOMIC DNA]</scope>
    <source>
        <strain evidence="8 9">TC3-10</strain>
    </source>
</reference>
<dbReference type="InterPro" id="IPR036425">
    <property type="entry name" value="MoaB/Mog-like_dom_sf"/>
</dbReference>
<keyword evidence="6" id="KW-0460">Magnesium</keyword>
<evidence type="ECO:0000313" key="9">
    <source>
        <dbReference type="Proteomes" id="UP001355206"/>
    </source>
</evidence>
<dbReference type="Gene3D" id="2.40.340.10">
    <property type="entry name" value="MoeA, C-terminal, domain IV"/>
    <property type="match status" value="1"/>
</dbReference>